<comment type="subunit">
    <text evidence="2">Homodecamer; pentamer of dimers.</text>
</comment>
<dbReference type="EMBL" id="JAPYKO010000025">
    <property type="protein sequence ID" value="MEI9405716.1"/>
    <property type="molecule type" value="Genomic_DNA"/>
</dbReference>
<evidence type="ECO:0000313" key="7">
    <source>
        <dbReference type="Proteomes" id="UP001366503"/>
    </source>
</evidence>
<dbReference type="Pfam" id="PF02548">
    <property type="entry name" value="Pantoate_transf"/>
    <property type="match status" value="1"/>
</dbReference>
<accession>A0ABU8KKR9</accession>
<keyword evidence="4" id="KW-0566">Pantothenate biosynthesis</keyword>
<dbReference type="PANTHER" id="PTHR20881">
    <property type="entry name" value="3-METHYL-2-OXOBUTANOATE HYDROXYMETHYLTRANSFERASE"/>
    <property type="match status" value="1"/>
</dbReference>
<dbReference type="Proteomes" id="UP001366503">
    <property type="component" value="Unassembled WGS sequence"/>
</dbReference>
<dbReference type="RefSeq" id="WP_337095969.1">
    <property type="nucleotide sequence ID" value="NZ_JAPYKO010000025.1"/>
</dbReference>
<organism evidence="6 7">
    <name type="scientific">Mesorhizobium argentiipisi</name>
    <dbReference type="NCBI Taxonomy" id="3015175"/>
    <lineage>
        <taxon>Bacteria</taxon>
        <taxon>Pseudomonadati</taxon>
        <taxon>Pseudomonadota</taxon>
        <taxon>Alphaproteobacteria</taxon>
        <taxon>Hyphomicrobiales</taxon>
        <taxon>Phyllobacteriaceae</taxon>
        <taxon>Mesorhizobium</taxon>
    </lineage>
</organism>
<keyword evidence="5" id="KW-0808">Transferase</keyword>
<gene>
    <name evidence="6" type="ORF">O7A05_26635</name>
</gene>
<dbReference type="PIRSF" id="PIRSF000388">
    <property type="entry name" value="Pantoate_hydroxy_MeTrfase"/>
    <property type="match status" value="1"/>
</dbReference>
<dbReference type="EC" id="2.1.2.11" evidence="3"/>
<evidence type="ECO:0000256" key="3">
    <source>
        <dbReference type="ARBA" id="ARBA00012618"/>
    </source>
</evidence>
<proteinExistence type="inferred from homology"/>
<reference evidence="6 7" key="1">
    <citation type="submission" date="2022-12" db="EMBL/GenBank/DDBJ databases">
        <authorList>
            <person name="Muema E."/>
        </authorList>
    </citation>
    <scope>NUCLEOTIDE SEQUENCE [LARGE SCALE GENOMIC DNA]</scope>
    <source>
        <strain evidence="7">1330</strain>
    </source>
</reference>
<evidence type="ECO:0000256" key="5">
    <source>
        <dbReference type="ARBA" id="ARBA00022679"/>
    </source>
</evidence>
<dbReference type="PANTHER" id="PTHR20881:SF0">
    <property type="entry name" value="3-METHYL-2-OXOBUTANOATE HYDROXYMETHYLTRANSFERASE"/>
    <property type="match status" value="1"/>
</dbReference>
<keyword evidence="7" id="KW-1185">Reference proteome</keyword>
<comment type="caution">
    <text evidence="6">The sequence shown here is derived from an EMBL/GenBank/DDBJ whole genome shotgun (WGS) entry which is preliminary data.</text>
</comment>
<sequence>MSRKRPTVADLRAMKGKRQLTMLRVLTLDEAEAAERAGVDIVSVPPALVLNPQYRDAAPSLFTMPGENFFEIGTADDFVRWSFRLYKAGADAVYCSAGYATIKRMADDAIPVIGHVGLIPSRATWTGGFKAVGKTADTAMQVFEAVKQLEAAGAIGAEIEVVPVEVAKAISERTQLIMLSMGAGTGCDAQYLFAEDILGTNRGHMPRHSKVYRNFAAEYDRLQQERIAAFSEYVADVNSGAYPEDRHIVHMDPDELALFMKKMDEDESSRPIASTGEAASGLF</sequence>
<evidence type="ECO:0000256" key="1">
    <source>
        <dbReference type="ARBA" id="ARBA00008676"/>
    </source>
</evidence>
<name>A0ABU8KKR9_9HYPH</name>
<dbReference type="InterPro" id="IPR015813">
    <property type="entry name" value="Pyrv/PenolPyrv_kinase-like_dom"/>
</dbReference>
<dbReference type="InterPro" id="IPR003700">
    <property type="entry name" value="Pantoate_hydroxy_MeTrfase"/>
</dbReference>
<evidence type="ECO:0000256" key="4">
    <source>
        <dbReference type="ARBA" id="ARBA00022655"/>
    </source>
</evidence>
<evidence type="ECO:0000256" key="2">
    <source>
        <dbReference type="ARBA" id="ARBA00011424"/>
    </source>
</evidence>
<dbReference type="Gene3D" id="3.20.20.60">
    <property type="entry name" value="Phosphoenolpyruvate-binding domains"/>
    <property type="match status" value="1"/>
</dbReference>
<comment type="similarity">
    <text evidence="1">Belongs to the PanB family.</text>
</comment>
<dbReference type="SUPFAM" id="SSF51621">
    <property type="entry name" value="Phosphoenolpyruvate/pyruvate domain"/>
    <property type="match status" value="1"/>
</dbReference>
<protein>
    <recommendedName>
        <fullName evidence="3">3-methyl-2-oxobutanoate hydroxymethyltransferase</fullName>
        <ecNumber evidence="3">2.1.2.11</ecNumber>
    </recommendedName>
</protein>
<evidence type="ECO:0000313" key="6">
    <source>
        <dbReference type="EMBL" id="MEI9405716.1"/>
    </source>
</evidence>
<dbReference type="InterPro" id="IPR040442">
    <property type="entry name" value="Pyrv_kinase-like_dom_sf"/>
</dbReference>